<evidence type="ECO:0000313" key="4">
    <source>
        <dbReference type="Proteomes" id="UP000070252"/>
    </source>
</evidence>
<dbReference type="EMBL" id="LIPY01000086">
    <property type="protein sequence ID" value="KWX79497.1"/>
    <property type="molecule type" value="Genomic_DNA"/>
</dbReference>
<dbReference type="OrthoDB" id="9980059at2"/>
<evidence type="ECO:0000313" key="3">
    <source>
        <dbReference type="EMBL" id="SDN15276.1"/>
    </source>
</evidence>
<keyword evidence="4" id="KW-1185">Reference proteome</keyword>
<protein>
    <submittedName>
        <fullName evidence="3">Uncharacterized protein</fullName>
    </submittedName>
</protein>
<organism evidence="3 5">
    <name type="scientific">Paenibacillus jilunlii</name>
    <dbReference type="NCBI Taxonomy" id="682956"/>
    <lineage>
        <taxon>Bacteria</taxon>
        <taxon>Bacillati</taxon>
        <taxon>Bacillota</taxon>
        <taxon>Bacilli</taxon>
        <taxon>Bacillales</taxon>
        <taxon>Paenibacillaceae</taxon>
        <taxon>Paenibacillus</taxon>
    </lineage>
</organism>
<proteinExistence type="predicted"/>
<reference evidence="3 5" key="2">
    <citation type="submission" date="2016-10" db="EMBL/GenBank/DDBJ databases">
        <authorList>
            <person name="de Groot N.N."/>
        </authorList>
    </citation>
    <scope>NUCLEOTIDE SEQUENCE [LARGE SCALE GENOMIC DNA]</scope>
    <source>
        <strain evidence="3 5">CGMCC 1.10239</strain>
    </source>
</reference>
<evidence type="ECO:0000256" key="1">
    <source>
        <dbReference type="SAM" id="MobiDB-lite"/>
    </source>
</evidence>
<name>A0A1G9Z3K7_9BACL</name>
<feature type="region of interest" description="Disordered" evidence="1">
    <location>
        <begin position="51"/>
        <end position="70"/>
    </location>
</feature>
<dbReference type="Proteomes" id="UP000070252">
    <property type="component" value="Unassembled WGS sequence"/>
</dbReference>
<dbReference type="Proteomes" id="UP000182783">
    <property type="component" value="Unassembled WGS sequence"/>
</dbReference>
<reference evidence="2 4" key="1">
    <citation type="submission" date="2015-08" db="EMBL/GenBank/DDBJ databases">
        <title>Genome of Paenibacillus jilunlii.</title>
        <authorList>
            <person name="Sant'Anna F.H."/>
            <person name="Ambrosini A."/>
            <person name="Souza R."/>
            <person name="Bach E."/>
            <person name="Fernandes G."/>
            <person name="Balsanelli E."/>
            <person name="Baura V.A."/>
            <person name="Pedrosa F.O."/>
            <person name="Souza E.M."/>
            <person name="Passaglia L."/>
        </authorList>
    </citation>
    <scope>NUCLEOTIDE SEQUENCE [LARGE SCALE GENOMIC DNA]</scope>
    <source>
        <strain evidence="2 4">DSM 23019</strain>
    </source>
</reference>
<sequence length="70" mass="7060">MAGVGENNGRNAVVRGTLAGVGENNGRNAVVRGAMAGVGENNGRNAVVRRTAPRRHAANADRAAPELGAL</sequence>
<evidence type="ECO:0000313" key="2">
    <source>
        <dbReference type="EMBL" id="KWX79497.1"/>
    </source>
</evidence>
<accession>A0A1G9Z3K7</accession>
<dbReference type="AlphaFoldDB" id="A0A1G9Z3K7"/>
<dbReference type="EMBL" id="FNGM01000029">
    <property type="protein sequence ID" value="SDN15276.1"/>
    <property type="molecule type" value="Genomic_DNA"/>
</dbReference>
<evidence type="ECO:0000313" key="5">
    <source>
        <dbReference type="Proteomes" id="UP000182783"/>
    </source>
</evidence>
<dbReference type="RefSeq" id="WP_062519849.1">
    <property type="nucleotide sequence ID" value="NZ_CP048429.1"/>
</dbReference>
<gene>
    <name evidence="2" type="ORF">AML91_02715</name>
    <name evidence="3" type="ORF">SAMN05216191_12923</name>
</gene>